<evidence type="ECO:0000313" key="2">
    <source>
        <dbReference type="EMBL" id="MBX70484.1"/>
    </source>
</evidence>
<reference evidence="2" key="1">
    <citation type="submission" date="2018-02" db="EMBL/GenBank/DDBJ databases">
        <title>Rhizophora mucronata_Transcriptome.</title>
        <authorList>
            <person name="Meera S.P."/>
            <person name="Sreeshan A."/>
            <person name="Augustine A."/>
        </authorList>
    </citation>
    <scope>NUCLEOTIDE SEQUENCE</scope>
    <source>
        <tissue evidence="2">Leaf</tissue>
    </source>
</reference>
<dbReference type="AlphaFoldDB" id="A0A2P2QUE6"/>
<name>A0A2P2QUE6_RHIMU</name>
<feature type="compositionally biased region" description="Polar residues" evidence="1">
    <location>
        <begin position="18"/>
        <end position="29"/>
    </location>
</feature>
<accession>A0A2P2QUE6</accession>
<organism evidence="2">
    <name type="scientific">Rhizophora mucronata</name>
    <name type="common">Asiatic mangrove</name>
    <dbReference type="NCBI Taxonomy" id="61149"/>
    <lineage>
        <taxon>Eukaryota</taxon>
        <taxon>Viridiplantae</taxon>
        <taxon>Streptophyta</taxon>
        <taxon>Embryophyta</taxon>
        <taxon>Tracheophyta</taxon>
        <taxon>Spermatophyta</taxon>
        <taxon>Magnoliopsida</taxon>
        <taxon>eudicotyledons</taxon>
        <taxon>Gunneridae</taxon>
        <taxon>Pentapetalae</taxon>
        <taxon>rosids</taxon>
        <taxon>fabids</taxon>
        <taxon>Malpighiales</taxon>
        <taxon>Rhizophoraceae</taxon>
        <taxon>Rhizophora</taxon>
    </lineage>
</organism>
<protein>
    <submittedName>
        <fullName evidence="2">Uncharacterized protein</fullName>
    </submittedName>
</protein>
<sequence>METQNQTERTTKLPKPTTCGNKPQSTSMNTHYHYHKTITIITKITCAKIE</sequence>
<evidence type="ECO:0000256" key="1">
    <source>
        <dbReference type="SAM" id="MobiDB-lite"/>
    </source>
</evidence>
<dbReference type="EMBL" id="GGEC01090000">
    <property type="protein sequence ID" value="MBX70484.1"/>
    <property type="molecule type" value="Transcribed_RNA"/>
</dbReference>
<feature type="region of interest" description="Disordered" evidence="1">
    <location>
        <begin position="1"/>
        <end position="30"/>
    </location>
</feature>
<proteinExistence type="predicted"/>